<dbReference type="EMBL" id="CAKLBY020000229">
    <property type="protein sequence ID" value="CAK7938094.1"/>
    <property type="molecule type" value="Genomic_DNA"/>
</dbReference>
<protein>
    <submittedName>
        <fullName evidence="1">Uncharacterized protein</fullName>
    </submittedName>
</protein>
<gene>
    <name evidence="1" type="ORF">PM001_LOCUS23244</name>
</gene>
<dbReference type="AlphaFoldDB" id="A0AAV1UTT8"/>
<comment type="caution">
    <text evidence="1">The sequence shown here is derived from an EMBL/GenBank/DDBJ whole genome shotgun (WGS) entry which is preliminary data.</text>
</comment>
<accession>A0AAV1UTT8</accession>
<proteinExistence type="predicted"/>
<name>A0AAV1UTT8_9STRA</name>
<reference evidence="1" key="1">
    <citation type="submission" date="2024-01" db="EMBL/GenBank/DDBJ databases">
        <authorList>
            <person name="Webb A."/>
        </authorList>
    </citation>
    <scope>NUCLEOTIDE SEQUENCE</scope>
    <source>
        <strain evidence="1">Pm1</strain>
    </source>
</reference>
<organism evidence="1 2">
    <name type="scientific">Peronospora matthiolae</name>
    <dbReference type="NCBI Taxonomy" id="2874970"/>
    <lineage>
        <taxon>Eukaryota</taxon>
        <taxon>Sar</taxon>
        <taxon>Stramenopiles</taxon>
        <taxon>Oomycota</taxon>
        <taxon>Peronosporomycetes</taxon>
        <taxon>Peronosporales</taxon>
        <taxon>Peronosporaceae</taxon>
        <taxon>Peronospora</taxon>
    </lineage>
</organism>
<evidence type="ECO:0000313" key="1">
    <source>
        <dbReference type="EMBL" id="CAK7938094.1"/>
    </source>
</evidence>
<sequence>MLARTSCRLPKTIARNISSSVVARVQHHSPTSSSSDGLQVSQTEKAWCDVYGVDYEKQIQEALQETPVVPMSSPKNVNYPTATPKGLAKSQNKTDIWNVVFGTNGAT</sequence>
<dbReference type="Proteomes" id="UP001162060">
    <property type="component" value="Unassembled WGS sequence"/>
</dbReference>
<evidence type="ECO:0000313" key="2">
    <source>
        <dbReference type="Proteomes" id="UP001162060"/>
    </source>
</evidence>